<protein>
    <recommendedName>
        <fullName evidence="5">Ig-like domain-containing protein</fullName>
    </recommendedName>
</protein>
<evidence type="ECO:0000256" key="1">
    <source>
        <dbReference type="SAM" id="MobiDB-lite"/>
    </source>
</evidence>
<name>A0A0D1ZB20_EXOME</name>
<evidence type="ECO:0000313" key="3">
    <source>
        <dbReference type="EMBL" id="KIV91882.1"/>
    </source>
</evidence>
<feature type="chain" id="PRO_5002247682" description="Ig-like domain-containing protein" evidence="2">
    <location>
        <begin position="20"/>
        <end position="467"/>
    </location>
</feature>
<keyword evidence="2" id="KW-0732">Signal</keyword>
<dbReference type="GeneID" id="27324218"/>
<dbReference type="EMBL" id="KN847523">
    <property type="protein sequence ID" value="KIV91882.1"/>
    <property type="molecule type" value="Genomic_DNA"/>
</dbReference>
<keyword evidence="4" id="KW-1185">Reference proteome</keyword>
<dbReference type="AlphaFoldDB" id="A0A0D1ZB20"/>
<dbReference type="Proteomes" id="UP000054302">
    <property type="component" value="Unassembled WGS sequence"/>
</dbReference>
<feature type="compositionally biased region" description="Low complexity" evidence="1">
    <location>
        <begin position="113"/>
        <end position="147"/>
    </location>
</feature>
<accession>A0A0D1ZB20</accession>
<evidence type="ECO:0000256" key="2">
    <source>
        <dbReference type="SAM" id="SignalP"/>
    </source>
</evidence>
<organism evidence="3 4">
    <name type="scientific">Exophiala mesophila</name>
    <name type="common">Black yeast-like fungus</name>
    <dbReference type="NCBI Taxonomy" id="212818"/>
    <lineage>
        <taxon>Eukaryota</taxon>
        <taxon>Fungi</taxon>
        <taxon>Dikarya</taxon>
        <taxon>Ascomycota</taxon>
        <taxon>Pezizomycotina</taxon>
        <taxon>Eurotiomycetes</taxon>
        <taxon>Chaetothyriomycetidae</taxon>
        <taxon>Chaetothyriales</taxon>
        <taxon>Herpotrichiellaceae</taxon>
        <taxon>Exophiala</taxon>
    </lineage>
</organism>
<dbReference type="VEuPathDB" id="FungiDB:PV10_06373"/>
<feature type="region of interest" description="Disordered" evidence="1">
    <location>
        <begin position="102"/>
        <end position="175"/>
    </location>
</feature>
<dbReference type="HOGENOM" id="CLU_585303_0_0_1"/>
<feature type="region of interest" description="Disordered" evidence="1">
    <location>
        <begin position="187"/>
        <end position="213"/>
    </location>
</feature>
<feature type="compositionally biased region" description="Polar residues" evidence="1">
    <location>
        <begin position="102"/>
        <end position="112"/>
    </location>
</feature>
<evidence type="ECO:0000313" key="4">
    <source>
        <dbReference type="Proteomes" id="UP000054302"/>
    </source>
</evidence>
<dbReference type="OrthoDB" id="10408874at2759"/>
<feature type="compositionally biased region" description="Polar residues" evidence="1">
    <location>
        <begin position="148"/>
        <end position="167"/>
    </location>
</feature>
<reference evidence="3 4" key="1">
    <citation type="submission" date="2015-01" db="EMBL/GenBank/DDBJ databases">
        <title>The Genome Sequence of Exophiala mesophila CBS40295.</title>
        <authorList>
            <consortium name="The Broad Institute Genomics Platform"/>
            <person name="Cuomo C."/>
            <person name="de Hoog S."/>
            <person name="Gorbushina A."/>
            <person name="Stielow B."/>
            <person name="Teixiera M."/>
            <person name="Abouelleil A."/>
            <person name="Chapman S.B."/>
            <person name="Priest M."/>
            <person name="Young S.K."/>
            <person name="Wortman J."/>
            <person name="Nusbaum C."/>
            <person name="Birren B."/>
        </authorList>
    </citation>
    <scope>NUCLEOTIDE SEQUENCE [LARGE SCALE GENOMIC DNA]</scope>
    <source>
        <strain evidence="3 4">CBS 40295</strain>
    </source>
</reference>
<dbReference type="RefSeq" id="XP_016223456.1">
    <property type="nucleotide sequence ID" value="XM_016371163.1"/>
</dbReference>
<evidence type="ECO:0008006" key="5">
    <source>
        <dbReference type="Google" id="ProtNLM"/>
    </source>
</evidence>
<proteinExistence type="predicted"/>
<gene>
    <name evidence="3" type="ORF">PV10_06373</name>
</gene>
<sequence>MTATLSLIFIYYLISLVQCQADQSSVAGYNATPPCENHTDPYPRPARTPPPFCVSYGGYNGSCISAWPAIPTRSHINPPNVTTVTGHNVTYADNATSTIDAGQATSTSGLPANTTSPSSNNGSSNSSSTSLPVNSTSTWNSATWTPTITTAPFANTTRTWTDGPSSETTDDGREVITLNITTVPTQVTLTIDRPRRRPSNQTAGPPIEFTEQWPSNTTTAIGTRPSQTSASTTGLTNVGPIAVESSTTTLYAWNSSTTTAKACSRPVYSVNSRSDANTTISAWPPPCTDGQSSSIHWTNVSSPTSWSNITSTSGSAEPTTFAWGNETTVLNISITTVSVSVTVPPFTVPSTGTATFVCINGTCSDLAPSRNTTINAGVAGSEAVSTTSSQNNFNASTVCNNTNRQVSCTGSDIAWASTGGVALSSFSTSFTSAGNASETTTPQVVVVKRVTVGPGELVRGRRGRANM</sequence>
<feature type="signal peptide" evidence="2">
    <location>
        <begin position="1"/>
        <end position="19"/>
    </location>
</feature>